<dbReference type="EMBL" id="JBHRSF010000010">
    <property type="protein sequence ID" value="MFC2994932.1"/>
    <property type="molecule type" value="Genomic_DNA"/>
</dbReference>
<evidence type="ECO:0000313" key="5">
    <source>
        <dbReference type="Proteomes" id="UP001595455"/>
    </source>
</evidence>
<dbReference type="InterPro" id="IPR029068">
    <property type="entry name" value="Glyas_Bleomycin-R_OHBP_Dase"/>
</dbReference>
<dbReference type="InterPro" id="IPR025870">
    <property type="entry name" value="Glyoxalase-like_dom"/>
</dbReference>
<dbReference type="Pfam" id="PF12681">
    <property type="entry name" value="Glyoxalase_2"/>
    <property type="match status" value="1"/>
</dbReference>
<dbReference type="OrthoDB" id="9812656at2"/>
<accession>A0A371YQN0</accession>
<gene>
    <name evidence="2" type="ORF">ACFODO_06550</name>
    <name evidence="3" type="ORF">C9E89_009965</name>
</gene>
<dbReference type="AlphaFoldDB" id="A0A371YQN0"/>
<dbReference type="EMBL" id="PYIX02000013">
    <property type="protein sequence ID" value="RFC83779.1"/>
    <property type="molecule type" value="Genomic_DNA"/>
</dbReference>
<name>A0A371YQN0_9GAMM</name>
<dbReference type="Gene3D" id="3.10.180.10">
    <property type="entry name" value="2,3-Dihydroxybiphenyl 1,2-Dioxygenase, domain 1"/>
    <property type="match status" value="1"/>
</dbReference>
<organism evidence="3 4">
    <name type="scientific">Acinetobacter sichuanensis</name>
    <dbReference type="NCBI Taxonomy" id="2136183"/>
    <lineage>
        <taxon>Bacteria</taxon>
        <taxon>Pseudomonadati</taxon>
        <taxon>Pseudomonadota</taxon>
        <taxon>Gammaproteobacteria</taxon>
        <taxon>Moraxellales</taxon>
        <taxon>Moraxellaceae</taxon>
        <taxon>Acinetobacter</taxon>
    </lineage>
</organism>
<evidence type="ECO:0000313" key="4">
    <source>
        <dbReference type="Proteomes" id="UP000240957"/>
    </source>
</evidence>
<reference evidence="5" key="3">
    <citation type="journal article" date="2019" name="Int. J. Syst. Evol. Microbiol.">
        <title>The Global Catalogue of Microorganisms (GCM) 10K type strain sequencing project: providing services to taxonomists for standard genome sequencing and annotation.</title>
        <authorList>
            <consortium name="The Broad Institute Genomics Platform"/>
            <consortium name="The Broad Institute Genome Sequencing Center for Infectious Disease"/>
            <person name="Wu L."/>
            <person name="Ma J."/>
        </authorList>
    </citation>
    <scope>NUCLEOTIDE SEQUENCE [LARGE SCALE GENOMIC DNA]</scope>
    <source>
        <strain evidence="5">KCTC 62575</strain>
    </source>
</reference>
<evidence type="ECO:0000259" key="1">
    <source>
        <dbReference type="Pfam" id="PF12681"/>
    </source>
</evidence>
<evidence type="ECO:0000313" key="2">
    <source>
        <dbReference type="EMBL" id="MFC2994932.1"/>
    </source>
</evidence>
<dbReference type="SUPFAM" id="SSF54593">
    <property type="entry name" value="Glyoxalase/Bleomycin resistance protein/Dihydroxybiphenyl dioxygenase"/>
    <property type="match status" value="1"/>
</dbReference>
<dbReference type="Proteomes" id="UP001595455">
    <property type="component" value="Unassembled WGS sequence"/>
</dbReference>
<keyword evidence="5" id="KW-1185">Reference proteome</keyword>
<reference evidence="2" key="1">
    <citation type="journal article" date="2014" name="Int. J. Syst. Evol. Microbiol.">
        <title>Complete genome of a new Firmicutes species belonging to the dominant human colonic microbiota ('Ruminococcus bicirculans') reveals two chromosomes and a selective capacity to utilize plant glucans.</title>
        <authorList>
            <consortium name="NISC Comparative Sequencing Program"/>
            <person name="Wegmann U."/>
            <person name="Louis P."/>
            <person name="Goesmann A."/>
            <person name="Henrissat B."/>
            <person name="Duncan S.H."/>
            <person name="Flint H.J."/>
        </authorList>
    </citation>
    <scope>NUCLEOTIDE SEQUENCE</scope>
    <source>
        <strain evidence="2">KCTC 62575</strain>
    </source>
</reference>
<sequence>MLINLIVLKVENIERSKNFYRQFGLEFQTEQHGNGPQHYSCMMNGLVFEIYPAATDLNNLTQNIRLGFHVENLVELLKNMIDIEKIILQPQLTSFGFRAVIMNHDRHIIELTERSK</sequence>
<evidence type="ECO:0000313" key="3">
    <source>
        <dbReference type="EMBL" id="RFC83779.1"/>
    </source>
</evidence>
<dbReference type="RefSeq" id="WP_107008097.1">
    <property type="nucleotide sequence ID" value="NZ_JBHRSF010000010.1"/>
</dbReference>
<comment type="caution">
    <text evidence="3">The sequence shown here is derived from an EMBL/GenBank/DDBJ whole genome shotgun (WGS) entry which is preliminary data.</text>
</comment>
<dbReference type="Proteomes" id="UP000240957">
    <property type="component" value="Unassembled WGS sequence"/>
</dbReference>
<reference evidence="2" key="4">
    <citation type="submission" date="2024-09" db="EMBL/GenBank/DDBJ databases">
        <authorList>
            <person name="Sun Q."/>
            <person name="Mori K."/>
        </authorList>
    </citation>
    <scope>NUCLEOTIDE SEQUENCE</scope>
    <source>
        <strain evidence="2">KCTC 62575</strain>
    </source>
</reference>
<feature type="domain" description="Glyoxalase-like" evidence="1">
    <location>
        <begin position="4"/>
        <end position="113"/>
    </location>
</feature>
<reference evidence="3 4" key="2">
    <citation type="submission" date="2018-08" db="EMBL/GenBank/DDBJ databases">
        <title>The draft genome of Acinetobacter sichuanensis strain WCHAc060041.</title>
        <authorList>
            <person name="Qin J."/>
            <person name="Feng Y."/>
            <person name="Zong Z."/>
        </authorList>
    </citation>
    <scope>NUCLEOTIDE SEQUENCE [LARGE SCALE GENOMIC DNA]</scope>
    <source>
        <strain evidence="3 4">WCHAc060041</strain>
    </source>
</reference>
<protein>
    <submittedName>
        <fullName evidence="3">Bleomycin resistance protein</fullName>
    </submittedName>
    <submittedName>
        <fullName evidence="2">VOC family protein</fullName>
    </submittedName>
</protein>
<proteinExistence type="predicted"/>